<feature type="binding site" evidence="10">
    <location>
        <position position="267"/>
    </location>
    <ligand>
        <name>substrate</name>
    </ligand>
</feature>
<gene>
    <name evidence="13" type="primary">EOG090X06GX</name>
</gene>
<dbReference type="InterPro" id="IPR003764">
    <property type="entry name" value="GlcNAc_6-P_deAcase"/>
</dbReference>
<evidence type="ECO:0000256" key="8">
    <source>
        <dbReference type="PIRNR" id="PIRNR038994"/>
    </source>
</evidence>
<feature type="binding site" evidence="10">
    <location>
        <position position="238"/>
    </location>
    <ligand>
        <name>substrate</name>
    </ligand>
</feature>
<dbReference type="SUPFAM" id="SSF51556">
    <property type="entry name" value="Metallo-dependent hydrolases"/>
    <property type="match status" value="1"/>
</dbReference>
<dbReference type="PANTHER" id="PTHR11113">
    <property type="entry name" value="N-ACETYLGLUCOSAMINE-6-PHOSPHATE DEACETYLASE"/>
    <property type="match status" value="1"/>
</dbReference>
<evidence type="ECO:0000256" key="2">
    <source>
        <dbReference type="ARBA" id="ARBA00011899"/>
    </source>
</evidence>
<dbReference type="InterPro" id="IPR032466">
    <property type="entry name" value="Metal_Hydrolase"/>
</dbReference>
<dbReference type="CDD" id="cd00854">
    <property type="entry name" value="NagA"/>
    <property type="match status" value="1"/>
</dbReference>
<organism evidence="13">
    <name type="scientific">Evadne anonyx</name>
    <dbReference type="NCBI Taxonomy" id="141404"/>
    <lineage>
        <taxon>Eukaryota</taxon>
        <taxon>Metazoa</taxon>
        <taxon>Ecdysozoa</taxon>
        <taxon>Arthropoda</taxon>
        <taxon>Crustacea</taxon>
        <taxon>Branchiopoda</taxon>
        <taxon>Diplostraca</taxon>
        <taxon>Cladocera</taxon>
        <taxon>Onychopoda</taxon>
        <taxon>Podonidae</taxon>
        <taxon>Evadne</taxon>
    </lineage>
</organism>
<evidence type="ECO:0000256" key="5">
    <source>
        <dbReference type="ARBA" id="ARBA00022801"/>
    </source>
</evidence>
<dbReference type="InterPro" id="IPR011059">
    <property type="entry name" value="Metal-dep_hydrolase_composite"/>
</dbReference>
<dbReference type="PANTHER" id="PTHR11113:SF14">
    <property type="entry name" value="N-ACETYLGLUCOSAMINE-6-PHOSPHATE DEACETYLASE"/>
    <property type="match status" value="1"/>
</dbReference>
<evidence type="ECO:0000256" key="10">
    <source>
        <dbReference type="PIRSR" id="PIRSR038994-2"/>
    </source>
</evidence>
<dbReference type="Gene3D" id="2.30.40.10">
    <property type="entry name" value="Urease, subunit C, domain 1"/>
    <property type="match status" value="1"/>
</dbReference>
<dbReference type="EMBL" id="OC985863">
    <property type="protein sequence ID" value="CAG4642518.1"/>
    <property type="molecule type" value="Genomic_DNA"/>
</dbReference>
<dbReference type="EC" id="3.5.1.25" evidence="2 8"/>
<dbReference type="AlphaFoldDB" id="A0A9N6WQ16"/>
<dbReference type="NCBIfam" id="TIGR00221">
    <property type="entry name" value="nagA"/>
    <property type="match status" value="1"/>
</dbReference>
<dbReference type="FunFam" id="3.20.20.140:FF:000023">
    <property type="entry name" value="N-acetylglucosamine-6-phosphate deacetylase"/>
    <property type="match status" value="1"/>
</dbReference>
<comment type="similarity">
    <text evidence="1 8">Belongs to the metallo-dependent hydrolases superfamily. NagA family.</text>
</comment>
<sequence length="416" mass="45443">MKNLNQIIQFHNCYIMRDGRVIREDLWTKNGKIINPEPLFFDEKNLPDARIDCGNILISPGFIDVQLNGGFGIDFSDPNQNIDKGLKRVAKGILPFGTTSFCPTLVTSPPEFYHKILKHIQKTPGSTEGAEILGVHAEGPFISTHKKGAHNLNYIHLFTNAEQTIEEVYGPAWKNITMITLAPELQNSAEVINYLVKNGVTVSLGHSMGSLPEGEKAVCSGASLITHLFNAMLPFHHRDPSLIGLLASTKIPSDRTVYYGIIADGIHTHPAALRIAYRTHPDGIVLVTDAMSALGLEPGHYSLGSQNVDVTERCAYILGTTTLAGSIVTMDKCVRHFKESAGCSVVQALEAATLHPARALGIDKKKGTLNFGADADFVFLDGKLNVLSTWIASECVYHNPSNNEPSIELVDKAHRK</sequence>
<feature type="domain" description="Amidohydrolase-related" evidence="12">
    <location>
        <begin position="58"/>
        <end position="391"/>
    </location>
</feature>
<proteinExistence type="inferred from homology"/>
<feature type="binding site" evidence="11">
    <location>
        <position position="206"/>
    </location>
    <ligand>
        <name>Zn(2+)</name>
        <dbReference type="ChEBI" id="CHEBI:29105"/>
    </ligand>
</feature>
<evidence type="ECO:0000256" key="3">
    <source>
        <dbReference type="ARBA" id="ARBA00018029"/>
    </source>
</evidence>
<dbReference type="Gene3D" id="3.20.20.140">
    <property type="entry name" value="Metal-dependent hydrolases"/>
    <property type="match status" value="1"/>
</dbReference>
<name>A0A9N6WQ16_9CRUS</name>
<feature type="active site" description="Proton donor/acceptor" evidence="9">
    <location>
        <position position="289"/>
    </location>
</feature>
<evidence type="ECO:0000256" key="11">
    <source>
        <dbReference type="PIRSR" id="PIRSR038994-3"/>
    </source>
</evidence>
<keyword evidence="4 11" id="KW-0479">Metal-binding</keyword>
<accession>A0A9N6WQ16</accession>
<evidence type="ECO:0000256" key="9">
    <source>
        <dbReference type="PIRSR" id="PIRSR038994-1"/>
    </source>
</evidence>
<feature type="binding site" evidence="11">
    <location>
        <position position="138"/>
    </location>
    <ligand>
        <name>Zn(2+)</name>
        <dbReference type="ChEBI" id="CHEBI:29105"/>
    </ligand>
</feature>
<dbReference type="GO" id="GO:0046872">
    <property type="term" value="F:metal ion binding"/>
    <property type="evidence" value="ECO:0007669"/>
    <property type="project" value="UniProtKB-KW"/>
</dbReference>
<dbReference type="Pfam" id="PF01979">
    <property type="entry name" value="Amidohydro_1"/>
    <property type="match status" value="1"/>
</dbReference>
<evidence type="ECO:0000259" key="12">
    <source>
        <dbReference type="Pfam" id="PF01979"/>
    </source>
</evidence>
<feature type="binding site" evidence="10">
    <location>
        <begin position="230"/>
        <end position="231"/>
    </location>
    <ligand>
        <name>substrate</name>
    </ligand>
</feature>
<feature type="binding site" evidence="10">
    <location>
        <position position="149"/>
    </location>
    <ligand>
        <name>substrate</name>
    </ligand>
</feature>
<feature type="binding site" evidence="10">
    <location>
        <begin position="323"/>
        <end position="325"/>
    </location>
    <ligand>
        <name>substrate</name>
    </ligand>
</feature>
<comment type="cofactor">
    <cofactor evidence="11">
        <name>a divalent metal cation</name>
        <dbReference type="ChEBI" id="CHEBI:60240"/>
    </cofactor>
    <text evidence="11">Binds 1 divalent metal cation per subunit.</text>
</comment>
<evidence type="ECO:0000256" key="7">
    <source>
        <dbReference type="ARBA" id="ARBA00047647"/>
    </source>
</evidence>
<evidence type="ECO:0000256" key="6">
    <source>
        <dbReference type="ARBA" id="ARBA00023277"/>
    </source>
</evidence>
<dbReference type="GO" id="GO:0106279">
    <property type="term" value="P:negative regulation of UDP-N-acetylglucosamine biosynthetic process"/>
    <property type="evidence" value="ECO:0007669"/>
    <property type="project" value="UniProtKB-ARBA"/>
</dbReference>
<keyword evidence="5 8" id="KW-0378">Hydrolase</keyword>
<comment type="catalytic activity">
    <reaction evidence="7 8">
        <text>N-acetyl-D-glucosamine 6-phosphate + H2O = D-glucosamine 6-phosphate + acetate</text>
        <dbReference type="Rhea" id="RHEA:22936"/>
        <dbReference type="ChEBI" id="CHEBI:15377"/>
        <dbReference type="ChEBI" id="CHEBI:30089"/>
        <dbReference type="ChEBI" id="CHEBI:57513"/>
        <dbReference type="ChEBI" id="CHEBI:58725"/>
        <dbReference type="EC" id="3.5.1.25"/>
    </reaction>
</comment>
<reference evidence="13" key="1">
    <citation type="submission" date="2021-04" db="EMBL/GenBank/DDBJ databases">
        <authorList>
            <person name="Cornetti L."/>
        </authorList>
    </citation>
    <scope>NUCLEOTIDE SEQUENCE</scope>
</reference>
<feature type="binding site" evidence="11">
    <location>
        <position position="227"/>
    </location>
    <ligand>
        <name>Zn(2+)</name>
        <dbReference type="ChEBI" id="CHEBI:29105"/>
    </ligand>
</feature>
<dbReference type="PIRSF" id="PIRSF038994">
    <property type="entry name" value="NagA"/>
    <property type="match status" value="1"/>
</dbReference>
<keyword evidence="6 8" id="KW-0119">Carbohydrate metabolism</keyword>
<evidence type="ECO:0000313" key="13">
    <source>
        <dbReference type="EMBL" id="CAG4642518.1"/>
    </source>
</evidence>
<evidence type="ECO:0000256" key="1">
    <source>
        <dbReference type="ARBA" id="ARBA00010716"/>
    </source>
</evidence>
<protein>
    <recommendedName>
        <fullName evidence="3 8">N-acetylglucosamine-6-phosphate deacetylase</fullName>
        <ecNumber evidence="2 8">3.5.1.25</ecNumber>
    </recommendedName>
</protein>
<dbReference type="GO" id="GO:0008448">
    <property type="term" value="F:N-acetylglucosamine-6-phosphate deacetylase activity"/>
    <property type="evidence" value="ECO:0007669"/>
    <property type="project" value="UniProtKB-UniRule"/>
</dbReference>
<dbReference type="SUPFAM" id="SSF51338">
    <property type="entry name" value="Composite domain of metallo-dependent hydrolases"/>
    <property type="match status" value="1"/>
</dbReference>
<dbReference type="InterPro" id="IPR006680">
    <property type="entry name" value="Amidohydro-rel"/>
</dbReference>
<dbReference type="GO" id="GO:0019262">
    <property type="term" value="P:N-acetylneuraminate catabolic process"/>
    <property type="evidence" value="ECO:0007669"/>
    <property type="project" value="UniProtKB-ARBA"/>
</dbReference>
<evidence type="ECO:0000256" key="4">
    <source>
        <dbReference type="ARBA" id="ARBA00022723"/>
    </source>
</evidence>
<dbReference type="GO" id="GO:0006046">
    <property type="term" value="P:N-acetylglucosamine catabolic process"/>
    <property type="evidence" value="ECO:0007669"/>
    <property type="project" value="TreeGrafter"/>
</dbReference>